<evidence type="ECO:0008006" key="4">
    <source>
        <dbReference type="Google" id="ProtNLM"/>
    </source>
</evidence>
<feature type="region of interest" description="Disordered" evidence="1">
    <location>
        <begin position="23"/>
        <end position="54"/>
    </location>
</feature>
<gene>
    <name evidence="2" type="ORF">ILUMI_18856</name>
</gene>
<organism evidence="2 3">
    <name type="scientific">Ignelater luminosus</name>
    <name type="common">Cucubano</name>
    <name type="synonym">Pyrophorus luminosus</name>
    <dbReference type="NCBI Taxonomy" id="2038154"/>
    <lineage>
        <taxon>Eukaryota</taxon>
        <taxon>Metazoa</taxon>
        <taxon>Ecdysozoa</taxon>
        <taxon>Arthropoda</taxon>
        <taxon>Hexapoda</taxon>
        <taxon>Insecta</taxon>
        <taxon>Pterygota</taxon>
        <taxon>Neoptera</taxon>
        <taxon>Endopterygota</taxon>
        <taxon>Coleoptera</taxon>
        <taxon>Polyphaga</taxon>
        <taxon>Elateriformia</taxon>
        <taxon>Elateroidea</taxon>
        <taxon>Elateridae</taxon>
        <taxon>Agrypninae</taxon>
        <taxon>Pyrophorini</taxon>
        <taxon>Ignelater</taxon>
    </lineage>
</organism>
<accession>A0A8K0CKG3</accession>
<name>A0A8K0CKG3_IGNLU</name>
<evidence type="ECO:0000313" key="3">
    <source>
        <dbReference type="Proteomes" id="UP000801492"/>
    </source>
</evidence>
<reference evidence="2" key="1">
    <citation type="submission" date="2019-08" db="EMBL/GenBank/DDBJ databases">
        <title>The genome of the North American firefly Photinus pyralis.</title>
        <authorList>
            <consortium name="Photinus pyralis genome working group"/>
            <person name="Fallon T.R."/>
            <person name="Sander Lower S.E."/>
            <person name="Weng J.-K."/>
        </authorList>
    </citation>
    <scope>NUCLEOTIDE SEQUENCE</scope>
    <source>
        <strain evidence="2">TRF0915ILg1</strain>
        <tissue evidence="2">Whole body</tissue>
    </source>
</reference>
<dbReference type="EMBL" id="VTPC01084105">
    <property type="protein sequence ID" value="KAF2887316.1"/>
    <property type="molecule type" value="Genomic_DNA"/>
</dbReference>
<dbReference type="GO" id="GO:0045271">
    <property type="term" value="C:respiratory chain complex I"/>
    <property type="evidence" value="ECO:0007669"/>
    <property type="project" value="InterPro"/>
</dbReference>
<dbReference type="OrthoDB" id="6161911at2759"/>
<dbReference type="Pfam" id="PF15880">
    <property type="entry name" value="NDUFV3"/>
    <property type="match status" value="1"/>
</dbReference>
<proteinExistence type="predicted"/>
<sequence length="107" mass="11779">MKVRLLANSSVISFLKRNVTYSPTLYNKPTSSATSSTISSSSHPPPSADVPGLSDAVVKYGKEPVGPGAAKNTEYKNPEYFCYHQSSYFDAEVEMLQYRLPQPSNKK</sequence>
<keyword evidence="3" id="KW-1185">Reference proteome</keyword>
<feature type="compositionally biased region" description="Low complexity" evidence="1">
    <location>
        <begin position="29"/>
        <end position="42"/>
    </location>
</feature>
<evidence type="ECO:0000256" key="1">
    <source>
        <dbReference type="SAM" id="MobiDB-lite"/>
    </source>
</evidence>
<dbReference type="GO" id="GO:0005739">
    <property type="term" value="C:mitochondrion"/>
    <property type="evidence" value="ECO:0007669"/>
    <property type="project" value="InterPro"/>
</dbReference>
<dbReference type="AlphaFoldDB" id="A0A8K0CKG3"/>
<protein>
    <recommendedName>
        <fullName evidence="4">NADH-ubiquinone oxidoreductase 9 kDa subunit</fullName>
    </recommendedName>
</protein>
<evidence type="ECO:0000313" key="2">
    <source>
        <dbReference type="EMBL" id="KAF2887316.1"/>
    </source>
</evidence>
<comment type="caution">
    <text evidence="2">The sequence shown here is derived from an EMBL/GenBank/DDBJ whole genome shotgun (WGS) entry which is preliminary data.</text>
</comment>
<dbReference type="Proteomes" id="UP000801492">
    <property type="component" value="Unassembled WGS sequence"/>
</dbReference>
<dbReference type="InterPro" id="IPR026193">
    <property type="entry name" value="NDUFV3"/>
</dbReference>